<sequence length="610" mass="66485">MTTLNINSLVEHEAESDATTPKADRFAHGASARDQQPYDGDTSITTPKPTVAPTPDTRNSTPNDDDNEAMDLDEEQENEDSDGEGDENSRKRKGQRFFCVDYPPCSLSFTRSEHLARHIRKHTGERPFQCHCSRRFSRLDNLRQHAQTVHVNEEIPAESLAATGTRFQRQIRTDRVRQNPRPRSGTMGSTGGHSRGHSRNLSNSSIASTTSGYSTVTEAKRRPPPLLMANESSRVRIGEPPQTPPPQGYYNAPHSPNGLSTPTSATFSAMPGSPASRHPMLLPSPRIRVPRAWTTILIQSYGQPGPSHGSSSQSSVYGSPTTGHFPGGPSHYYPPGEDPRRRTWHPSTLTNTNYNYGRPATSGLAHSQTPDGPFPAHTQQATAAASQGFRLPGIETFDDSTNRRDRGLSPPRRVPSPVHPGSGFGPPRMSEYPPLDDNGQIARPSSSWGQSTLDDLQRVEAQQQYPAPYHMGPPPPHMTQPHHMEAYQSGRAVPSQRQKWNGPHAARTSPEDSSSSEGIKTPGTATVEVHPMIMPSSGFIEPQHHIMQPEGQSQACIDPVVRDPSPYAQRISQGGAGDRVSAGSGGMNGLDALVAAAERDESTTRDDKMH</sequence>
<evidence type="ECO:0000256" key="3">
    <source>
        <dbReference type="ARBA" id="ARBA00022737"/>
    </source>
</evidence>
<comment type="subcellular location">
    <subcellularLocation>
        <location evidence="1">Nucleus</location>
    </subcellularLocation>
</comment>
<evidence type="ECO:0000313" key="13">
    <source>
        <dbReference type="Proteomes" id="UP000038010"/>
    </source>
</evidence>
<evidence type="ECO:0000313" key="12">
    <source>
        <dbReference type="EMBL" id="KPI41186.1"/>
    </source>
</evidence>
<dbReference type="SUPFAM" id="SSF57667">
    <property type="entry name" value="beta-beta-alpha zinc fingers"/>
    <property type="match status" value="1"/>
</dbReference>
<dbReference type="STRING" id="1664694.A0A0N1NZ20"/>
<evidence type="ECO:0000256" key="5">
    <source>
        <dbReference type="ARBA" id="ARBA00022833"/>
    </source>
</evidence>
<keyword evidence="6" id="KW-0805">Transcription regulation</keyword>
<dbReference type="EMBL" id="LFJN01000010">
    <property type="protein sequence ID" value="KPI41186.1"/>
    <property type="molecule type" value="Genomic_DNA"/>
</dbReference>
<feature type="domain" description="C2H2-type" evidence="11">
    <location>
        <begin position="128"/>
        <end position="155"/>
    </location>
</feature>
<keyword evidence="8" id="KW-0539">Nucleus</keyword>
<dbReference type="GO" id="GO:0000978">
    <property type="term" value="F:RNA polymerase II cis-regulatory region sequence-specific DNA binding"/>
    <property type="evidence" value="ECO:0007669"/>
    <property type="project" value="InterPro"/>
</dbReference>
<evidence type="ECO:0000256" key="10">
    <source>
        <dbReference type="SAM" id="MobiDB-lite"/>
    </source>
</evidence>
<evidence type="ECO:0000256" key="7">
    <source>
        <dbReference type="ARBA" id="ARBA00023163"/>
    </source>
</evidence>
<keyword evidence="13" id="KW-1185">Reference proteome</keyword>
<feature type="compositionally biased region" description="Polar residues" evidence="10">
    <location>
        <begin position="257"/>
        <end position="267"/>
    </location>
</feature>
<reference evidence="12 13" key="1">
    <citation type="submission" date="2015-06" db="EMBL/GenBank/DDBJ databases">
        <title>Draft genome of the ant-associated black yeast Phialophora attae CBS 131958.</title>
        <authorList>
            <person name="Moreno L.F."/>
            <person name="Stielow B.J."/>
            <person name="de Hoog S."/>
            <person name="Vicente V.A."/>
            <person name="Weiss V.A."/>
            <person name="de Vries M."/>
            <person name="Cruz L.M."/>
            <person name="Souza E.M."/>
        </authorList>
    </citation>
    <scope>NUCLEOTIDE SEQUENCE [LARGE SCALE GENOMIC DNA]</scope>
    <source>
        <strain evidence="12 13">CBS 131958</strain>
    </source>
</reference>
<evidence type="ECO:0000256" key="4">
    <source>
        <dbReference type="ARBA" id="ARBA00022771"/>
    </source>
</evidence>
<keyword evidence="7" id="KW-0804">Transcription</keyword>
<dbReference type="GeneID" id="28740170"/>
<feature type="compositionally biased region" description="Polar residues" evidence="10">
    <location>
        <begin position="443"/>
        <end position="464"/>
    </location>
</feature>
<dbReference type="InterPro" id="IPR036236">
    <property type="entry name" value="Znf_C2H2_sf"/>
</dbReference>
<feature type="domain" description="C2H2-type" evidence="11">
    <location>
        <begin position="97"/>
        <end position="127"/>
    </location>
</feature>
<dbReference type="GO" id="GO:0000785">
    <property type="term" value="C:chromatin"/>
    <property type="evidence" value="ECO:0007669"/>
    <property type="project" value="TreeGrafter"/>
</dbReference>
<dbReference type="GO" id="GO:0008270">
    <property type="term" value="F:zinc ion binding"/>
    <property type="evidence" value="ECO:0007669"/>
    <property type="project" value="UniProtKB-KW"/>
</dbReference>
<evidence type="ECO:0000256" key="1">
    <source>
        <dbReference type="ARBA" id="ARBA00004123"/>
    </source>
</evidence>
<dbReference type="InterPro" id="IPR051059">
    <property type="entry name" value="VerF-like"/>
</dbReference>
<evidence type="ECO:0000259" key="11">
    <source>
        <dbReference type="PROSITE" id="PS50157"/>
    </source>
</evidence>
<keyword evidence="5" id="KW-0862">Zinc</keyword>
<keyword evidence="3" id="KW-0677">Repeat</keyword>
<feature type="compositionally biased region" description="Low complexity" evidence="10">
    <location>
        <begin position="300"/>
        <end position="320"/>
    </location>
</feature>
<keyword evidence="4 9" id="KW-0863">Zinc-finger</keyword>
<organism evidence="12 13">
    <name type="scientific">Cyphellophora attinorum</name>
    <dbReference type="NCBI Taxonomy" id="1664694"/>
    <lineage>
        <taxon>Eukaryota</taxon>
        <taxon>Fungi</taxon>
        <taxon>Dikarya</taxon>
        <taxon>Ascomycota</taxon>
        <taxon>Pezizomycotina</taxon>
        <taxon>Eurotiomycetes</taxon>
        <taxon>Chaetothyriomycetidae</taxon>
        <taxon>Chaetothyriales</taxon>
        <taxon>Cyphellophoraceae</taxon>
        <taxon>Cyphellophora</taxon>
    </lineage>
</organism>
<gene>
    <name evidence="12" type="ORF">AB675_7888</name>
</gene>
<accession>A0A0N1NZ20</accession>
<dbReference type="AlphaFoldDB" id="A0A0N1NZ20"/>
<dbReference type="Proteomes" id="UP000038010">
    <property type="component" value="Unassembled WGS sequence"/>
</dbReference>
<feature type="compositionally biased region" description="Acidic residues" evidence="10">
    <location>
        <begin position="63"/>
        <end position="86"/>
    </location>
</feature>
<comment type="caution">
    <text evidence="12">The sequence shown here is derived from an EMBL/GenBank/DDBJ whole genome shotgun (WGS) entry which is preliminary data.</text>
</comment>
<feature type="region of interest" description="Disordered" evidence="10">
    <location>
        <begin position="1"/>
        <end position="91"/>
    </location>
</feature>
<keyword evidence="2" id="KW-0479">Metal-binding</keyword>
<protein>
    <submittedName>
        <fullName evidence="12">Biofilm and cell wall regulator 1</fullName>
    </submittedName>
</protein>
<dbReference type="OrthoDB" id="624345at2759"/>
<evidence type="ECO:0000256" key="2">
    <source>
        <dbReference type="ARBA" id="ARBA00022723"/>
    </source>
</evidence>
<feature type="region of interest" description="Disordered" evidence="10">
    <location>
        <begin position="557"/>
        <end position="588"/>
    </location>
</feature>
<dbReference type="PANTHER" id="PTHR40626:SF11">
    <property type="entry name" value="ZINC FINGER PROTEIN YPR022C"/>
    <property type="match status" value="1"/>
</dbReference>
<dbReference type="FunFam" id="3.30.160.60:FF:000758">
    <property type="entry name" value="C2H2 transcription factor, putative"/>
    <property type="match status" value="1"/>
</dbReference>
<dbReference type="FunFam" id="3.30.160.60:FF:000606">
    <property type="entry name" value="C2H2 transcription factor, putative"/>
    <property type="match status" value="1"/>
</dbReference>
<evidence type="ECO:0000256" key="8">
    <source>
        <dbReference type="ARBA" id="ARBA00023242"/>
    </source>
</evidence>
<proteinExistence type="predicted"/>
<evidence type="ECO:0000256" key="9">
    <source>
        <dbReference type="PROSITE-ProRule" id="PRU00042"/>
    </source>
</evidence>
<feature type="region of interest" description="Disordered" evidence="10">
    <location>
        <begin position="300"/>
        <end position="523"/>
    </location>
</feature>
<dbReference type="GO" id="GO:0005634">
    <property type="term" value="C:nucleus"/>
    <property type="evidence" value="ECO:0007669"/>
    <property type="project" value="UniProtKB-SubCell"/>
</dbReference>
<dbReference type="PROSITE" id="PS50157">
    <property type="entry name" value="ZINC_FINGER_C2H2_2"/>
    <property type="match status" value="2"/>
</dbReference>
<name>A0A0N1NZ20_9EURO</name>
<dbReference type="RefSeq" id="XP_018001149.1">
    <property type="nucleotide sequence ID" value="XM_018148290.1"/>
</dbReference>
<feature type="region of interest" description="Disordered" evidence="10">
    <location>
        <begin position="160"/>
        <end position="282"/>
    </location>
</feature>
<feature type="compositionally biased region" description="Low complexity" evidence="10">
    <location>
        <begin position="376"/>
        <end position="385"/>
    </location>
</feature>
<feature type="compositionally biased region" description="Polar residues" evidence="10">
    <location>
        <begin position="345"/>
        <end position="355"/>
    </location>
</feature>
<dbReference type="Gene3D" id="3.30.160.60">
    <property type="entry name" value="Classic Zinc Finger"/>
    <property type="match status" value="2"/>
</dbReference>
<dbReference type="InterPro" id="IPR013087">
    <property type="entry name" value="Znf_C2H2_type"/>
</dbReference>
<feature type="compositionally biased region" description="Polar residues" evidence="10">
    <location>
        <begin position="200"/>
        <end position="217"/>
    </location>
</feature>
<dbReference type="PANTHER" id="PTHR40626">
    <property type="entry name" value="MIP31509P"/>
    <property type="match status" value="1"/>
</dbReference>
<evidence type="ECO:0000256" key="6">
    <source>
        <dbReference type="ARBA" id="ARBA00023015"/>
    </source>
</evidence>
<dbReference type="GO" id="GO:0051701">
    <property type="term" value="P:biological process involved in interaction with host"/>
    <property type="evidence" value="ECO:0007669"/>
    <property type="project" value="UniProtKB-ARBA"/>
</dbReference>
<dbReference type="GO" id="GO:0000981">
    <property type="term" value="F:DNA-binding transcription factor activity, RNA polymerase II-specific"/>
    <property type="evidence" value="ECO:0007669"/>
    <property type="project" value="InterPro"/>
</dbReference>
<dbReference type="VEuPathDB" id="FungiDB:AB675_7888"/>